<proteinExistence type="predicted"/>
<sequence>MSIVFSFRFGYILKKKYNFPSKGIKHILQTNKNDPLAKIDKKSLMYELKVITKKETIQEILNQGNQKSEKNEREKN</sequence>
<evidence type="ECO:0000313" key="2">
    <source>
        <dbReference type="Proteomes" id="UP000276133"/>
    </source>
</evidence>
<comment type="caution">
    <text evidence="1">The sequence shown here is derived from an EMBL/GenBank/DDBJ whole genome shotgun (WGS) entry which is preliminary data.</text>
</comment>
<gene>
    <name evidence="1" type="ORF">BpHYR1_035857</name>
</gene>
<dbReference type="AlphaFoldDB" id="A0A3M7S5E5"/>
<reference evidence="1 2" key="1">
    <citation type="journal article" date="2018" name="Sci. Rep.">
        <title>Genomic signatures of local adaptation to the degree of environmental predictability in rotifers.</title>
        <authorList>
            <person name="Franch-Gras L."/>
            <person name="Hahn C."/>
            <person name="Garcia-Roger E.M."/>
            <person name="Carmona M.J."/>
            <person name="Serra M."/>
            <person name="Gomez A."/>
        </authorList>
    </citation>
    <scope>NUCLEOTIDE SEQUENCE [LARGE SCALE GENOMIC DNA]</scope>
    <source>
        <strain evidence="1">HYR1</strain>
    </source>
</reference>
<keyword evidence="2" id="KW-1185">Reference proteome</keyword>
<protein>
    <submittedName>
        <fullName evidence="1">Uncharacterized protein</fullName>
    </submittedName>
</protein>
<dbReference type="EMBL" id="REGN01002008">
    <property type="protein sequence ID" value="RNA30972.1"/>
    <property type="molecule type" value="Genomic_DNA"/>
</dbReference>
<accession>A0A3M7S5E5</accession>
<organism evidence="1 2">
    <name type="scientific">Brachionus plicatilis</name>
    <name type="common">Marine rotifer</name>
    <name type="synonym">Brachionus muelleri</name>
    <dbReference type="NCBI Taxonomy" id="10195"/>
    <lineage>
        <taxon>Eukaryota</taxon>
        <taxon>Metazoa</taxon>
        <taxon>Spiralia</taxon>
        <taxon>Gnathifera</taxon>
        <taxon>Rotifera</taxon>
        <taxon>Eurotatoria</taxon>
        <taxon>Monogononta</taxon>
        <taxon>Pseudotrocha</taxon>
        <taxon>Ploima</taxon>
        <taxon>Brachionidae</taxon>
        <taxon>Brachionus</taxon>
    </lineage>
</organism>
<dbReference type="Proteomes" id="UP000276133">
    <property type="component" value="Unassembled WGS sequence"/>
</dbReference>
<name>A0A3M7S5E5_BRAPC</name>
<evidence type="ECO:0000313" key="1">
    <source>
        <dbReference type="EMBL" id="RNA30972.1"/>
    </source>
</evidence>